<dbReference type="SUPFAM" id="SSF53597">
    <property type="entry name" value="Dihydrofolate reductase-like"/>
    <property type="match status" value="2"/>
</dbReference>
<evidence type="ECO:0000256" key="1">
    <source>
        <dbReference type="ARBA" id="ARBA00002151"/>
    </source>
</evidence>
<evidence type="ECO:0000256" key="5">
    <source>
        <dbReference type="ARBA" id="ARBA00007417"/>
    </source>
</evidence>
<evidence type="ECO:0000313" key="17">
    <source>
        <dbReference type="EMBL" id="MBB5043216.1"/>
    </source>
</evidence>
<dbReference type="Pfam" id="PF01872">
    <property type="entry name" value="RibD_C"/>
    <property type="match status" value="2"/>
</dbReference>
<dbReference type="PANTHER" id="PTHR38011:SF7">
    <property type="entry name" value="2,5-DIAMINO-6-RIBOSYLAMINO-4(3H)-PYRIMIDINONE 5'-PHOSPHATE REDUCTASE"/>
    <property type="match status" value="1"/>
</dbReference>
<evidence type="ECO:0000256" key="10">
    <source>
        <dbReference type="ARBA" id="ARBA00022723"/>
    </source>
</evidence>
<dbReference type="Proteomes" id="UP000535406">
    <property type="component" value="Unassembled WGS sequence"/>
</dbReference>
<organism evidence="17 18">
    <name type="scientific">Shinella fusca</name>
    <dbReference type="NCBI Taxonomy" id="544480"/>
    <lineage>
        <taxon>Bacteria</taxon>
        <taxon>Pseudomonadati</taxon>
        <taxon>Pseudomonadota</taxon>
        <taxon>Alphaproteobacteria</taxon>
        <taxon>Hyphomicrobiales</taxon>
        <taxon>Rhizobiaceae</taxon>
        <taxon>Shinella</taxon>
    </lineage>
</organism>
<reference evidence="17 18" key="1">
    <citation type="submission" date="2020-08" db="EMBL/GenBank/DDBJ databases">
        <title>Genomic Encyclopedia of Type Strains, Phase IV (KMG-IV): sequencing the most valuable type-strain genomes for metagenomic binning, comparative biology and taxonomic classification.</title>
        <authorList>
            <person name="Goeker M."/>
        </authorList>
    </citation>
    <scope>NUCLEOTIDE SEQUENCE [LARGE SCALE GENOMIC DNA]</scope>
    <source>
        <strain evidence="17 18">DSM 21319</strain>
    </source>
</reference>
<evidence type="ECO:0000256" key="12">
    <source>
        <dbReference type="ARBA" id="ARBA00022857"/>
    </source>
</evidence>
<comment type="function">
    <text evidence="1">Converts 2,5-diamino-6-(ribosylamino)-4(3h)-pyrimidinone 5'-phosphate into 5-amino-6-(ribosylamino)-2,4(1h,3h)-pyrimidinedione 5'-phosphate.</text>
</comment>
<proteinExistence type="inferred from homology"/>
<accession>A0A7W7YVX6</accession>
<dbReference type="NCBIfam" id="TIGR00326">
    <property type="entry name" value="eubact_ribD"/>
    <property type="match status" value="1"/>
</dbReference>
<dbReference type="CDD" id="cd01284">
    <property type="entry name" value="Riboflavin_deaminase-reductase"/>
    <property type="match status" value="1"/>
</dbReference>
<keyword evidence="13 17" id="KW-0560">Oxidoreductase</keyword>
<dbReference type="GO" id="GO:0008270">
    <property type="term" value="F:zinc ion binding"/>
    <property type="evidence" value="ECO:0007669"/>
    <property type="project" value="InterPro"/>
</dbReference>
<evidence type="ECO:0000256" key="13">
    <source>
        <dbReference type="ARBA" id="ARBA00023002"/>
    </source>
</evidence>
<evidence type="ECO:0000256" key="6">
    <source>
        <dbReference type="ARBA" id="ARBA00012766"/>
    </source>
</evidence>
<comment type="caution">
    <text evidence="17">The sequence shown here is derived from an EMBL/GenBank/DDBJ whole genome shotgun (WGS) entry which is preliminary data.</text>
</comment>
<evidence type="ECO:0000256" key="15">
    <source>
        <dbReference type="SAM" id="MobiDB-lite"/>
    </source>
</evidence>
<keyword evidence="18" id="KW-1185">Reference proteome</keyword>
<feature type="region of interest" description="Disordered" evidence="15">
    <location>
        <begin position="281"/>
        <end position="326"/>
    </location>
</feature>
<dbReference type="GO" id="GO:0008703">
    <property type="term" value="F:5-amino-6-(5-phosphoribosylamino)uracil reductase activity"/>
    <property type="evidence" value="ECO:0007669"/>
    <property type="project" value="UniProtKB-EC"/>
</dbReference>
<evidence type="ECO:0000256" key="4">
    <source>
        <dbReference type="ARBA" id="ARBA00005259"/>
    </source>
</evidence>
<dbReference type="InterPro" id="IPR016192">
    <property type="entry name" value="APOBEC/CMP_deaminase_Zn-bd"/>
</dbReference>
<evidence type="ECO:0000256" key="3">
    <source>
        <dbReference type="ARBA" id="ARBA00004910"/>
    </source>
</evidence>
<dbReference type="PANTHER" id="PTHR38011">
    <property type="entry name" value="DIHYDROFOLATE REDUCTASE FAMILY PROTEIN (AFU_ORTHOLOGUE AFUA_8G06820)"/>
    <property type="match status" value="1"/>
</dbReference>
<dbReference type="UniPathway" id="UPA00275">
    <property type="reaction ID" value="UER00401"/>
</dbReference>
<dbReference type="InterPro" id="IPR002734">
    <property type="entry name" value="RibDG_C"/>
</dbReference>
<keyword evidence="17" id="KW-0378">Hydrolase</keyword>
<dbReference type="EC" id="3.5.4.26" evidence="6"/>
<dbReference type="Gene3D" id="3.40.140.10">
    <property type="entry name" value="Cytidine Deaminase, domain 2"/>
    <property type="match status" value="1"/>
</dbReference>
<keyword evidence="14" id="KW-0511">Multifunctional enzyme</keyword>
<comment type="pathway">
    <text evidence="3">Cofactor biosynthesis; riboflavin biosynthesis; 5-amino-6-(D-ribitylamino)uracil from GTP: step 3/4.</text>
</comment>
<dbReference type="EMBL" id="JACHIK010000008">
    <property type="protein sequence ID" value="MBB5043216.1"/>
    <property type="molecule type" value="Genomic_DNA"/>
</dbReference>
<evidence type="ECO:0000259" key="16">
    <source>
        <dbReference type="PROSITE" id="PS51747"/>
    </source>
</evidence>
<dbReference type="Pfam" id="PF00383">
    <property type="entry name" value="dCMP_cyt_deam_1"/>
    <property type="match status" value="1"/>
</dbReference>
<evidence type="ECO:0000313" key="18">
    <source>
        <dbReference type="Proteomes" id="UP000535406"/>
    </source>
</evidence>
<evidence type="ECO:0000256" key="14">
    <source>
        <dbReference type="ARBA" id="ARBA00023268"/>
    </source>
</evidence>
<dbReference type="InterPro" id="IPR002125">
    <property type="entry name" value="CMP_dCMP_dom"/>
</dbReference>
<feature type="domain" description="CMP/dCMP-type deaminase" evidence="16">
    <location>
        <begin position="6"/>
        <end position="128"/>
    </location>
</feature>
<keyword evidence="11" id="KW-0862">Zinc</keyword>
<keyword evidence="10" id="KW-0479">Metal-binding</keyword>
<evidence type="ECO:0000256" key="11">
    <source>
        <dbReference type="ARBA" id="ARBA00022833"/>
    </source>
</evidence>
<evidence type="ECO:0000256" key="2">
    <source>
        <dbReference type="ARBA" id="ARBA00004882"/>
    </source>
</evidence>
<dbReference type="InterPro" id="IPR004794">
    <property type="entry name" value="Eubact_RibD"/>
</dbReference>
<evidence type="ECO:0000256" key="7">
    <source>
        <dbReference type="ARBA" id="ARBA00013173"/>
    </source>
</evidence>
<dbReference type="AlphaFoldDB" id="A0A7W7YVX6"/>
<evidence type="ECO:0000256" key="8">
    <source>
        <dbReference type="ARBA" id="ARBA00019930"/>
    </source>
</evidence>
<dbReference type="SUPFAM" id="SSF53927">
    <property type="entry name" value="Cytidine deaminase-like"/>
    <property type="match status" value="1"/>
</dbReference>
<dbReference type="GO" id="GO:0008835">
    <property type="term" value="F:diaminohydroxyphosphoribosylaminopyrimidine deaminase activity"/>
    <property type="evidence" value="ECO:0007669"/>
    <property type="project" value="UniProtKB-EC"/>
</dbReference>
<dbReference type="EC" id="1.1.1.193" evidence="7"/>
<gene>
    <name evidence="17" type="ORF">HNQ66_002620</name>
</gene>
<protein>
    <recommendedName>
        <fullName evidence="8">Riboflavin biosynthesis protein RibD</fullName>
        <ecNumber evidence="7">1.1.1.193</ecNumber>
        <ecNumber evidence="6">3.5.4.26</ecNumber>
    </recommendedName>
</protein>
<comment type="pathway">
    <text evidence="2">Cofactor biosynthesis; riboflavin biosynthesis; 5-amino-6-(D-ribitylamino)uracil from GTP: step 2/4.</text>
</comment>
<dbReference type="InterPro" id="IPR050765">
    <property type="entry name" value="Riboflavin_Biosynth_HTPR"/>
</dbReference>
<comment type="similarity">
    <text evidence="4">In the N-terminal section; belongs to the cytidine and deoxycytidylate deaminase family.</text>
</comment>
<dbReference type="Gene3D" id="3.40.430.10">
    <property type="entry name" value="Dihydrofolate Reductase, subunit A"/>
    <property type="match status" value="1"/>
</dbReference>
<dbReference type="PROSITE" id="PS00903">
    <property type="entry name" value="CYT_DCMP_DEAMINASES_1"/>
    <property type="match status" value="1"/>
</dbReference>
<evidence type="ECO:0000256" key="9">
    <source>
        <dbReference type="ARBA" id="ARBA00022619"/>
    </source>
</evidence>
<sequence length="434" mass="44999">MSAVVPDDERFMAAAIRLSRRNLGLTATNPSVACLIVRDGVVVGSAVTAPGGRPHAETQALAMAGEAARGATAYVTLEPCSHHGKTPPCADALISSGVARVVVSVTDPDERVAGRGLSMLRDAGIAVETGVLEAEGRAALAAYLTRQTKKRPHVTLKLAVSSDGMLGRLGEGQVAITGPVSRGQVHVARAETDAILIGIGTALADDPELTCRLPGLESRSPVRIVLDPRVELPSASNLARSARDVPVIVVAAREGEADVPGTPPSGLPAISLSRGEIGWESSFSSSENEESAAPRSDGKETISPSISPLEGEMAGRPEGDNPAAVPGDWRARAAALEALGVEVLICDPRRLDDLLAALATRGISSLLVEGGARTARSFLDAGLVDRIMLFTGPKAIGKGGIASPCVSGRMPQGFALRHTARYGADIFEEYERDE</sequence>
<name>A0A7W7YVX6_9HYPH</name>
<dbReference type="InterPro" id="IPR016193">
    <property type="entry name" value="Cytidine_deaminase-like"/>
</dbReference>
<dbReference type="PROSITE" id="PS51747">
    <property type="entry name" value="CYT_DCMP_DEAMINASES_2"/>
    <property type="match status" value="1"/>
</dbReference>
<dbReference type="GO" id="GO:0009231">
    <property type="term" value="P:riboflavin biosynthetic process"/>
    <property type="evidence" value="ECO:0007669"/>
    <property type="project" value="UniProtKB-UniPathway"/>
</dbReference>
<dbReference type="InterPro" id="IPR024072">
    <property type="entry name" value="DHFR-like_dom_sf"/>
</dbReference>
<keyword evidence="9" id="KW-0686">Riboflavin biosynthesis</keyword>
<dbReference type="RefSeq" id="WP_184144592.1">
    <property type="nucleotide sequence ID" value="NZ_JACHIK010000008.1"/>
</dbReference>
<keyword evidence="12" id="KW-0521">NADP</keyword>
<comment type="similarity">
    <text evidence="5">In the C-terminal section; belongs to the HTP reductase family.</text>
</comment>